<dbReference type="EMBL" id="CAADFZ010000018">
    <property type="protein sequence ID" value="VFK61665.1"/>
    <property type="molecule type" value="Genomic_DNA"/>
</dbReference>
<keyword evidence="3 12" id="KW-0813">Transport</keyword>
<dbReference type="PANTHER" id="PTHR30333:SF3">
    <property type="entry name" value="CYTOCHROME C-TYPE PROTEIN TORY"/>
    <property type="match status" value="1"/>
</dbReference>
<evidence type="ECO:0000256" key="8">
    <source>
        <dbReference type="ARBA" id="ARBA00022982"/>
    </source>
</evidence>
<evidence type="ECO:0000259" key="16">
    <source>
        <dbReference type="Pfam" id="PF03264"/>
    </source>
</evidence>
<evidence type="ECO:0000256" key="9">
    <source>
        <dbReference type="ARBA" id="ARBA00022989"/>
    </source>
</evidence>
<dbReference type="GO" id="GO:0009061">
    <property type="term" value="P:anaerobic respiration"/>
    <property type="evidence" value="ECO:0007669"/>
    <property type="project" value="TreeGrafter"/>
</dbReference>
<feature type="chain" id="PRO_5033826201" description="Cytochrome c-type protein" evidence="15">
    <location>
        <begin position="23"/>
        <end position="193"/>
    </location>
</feature>
<keyword evidence="5 12" id="KW-0349">Heme</keyword>
<evidence type="ECO:0000256" key="12">
    <source>
        <dbReference type="PIRNR" id="PIRNR000013"/>
    </source>
</evidence>
<dbReference type="InterPro" id="IPR005126">
    <property type="entry name" value="NapC/NirT_cyt_c_N"/>
</dbReference>
<dbReference type="GO" id="GO:0020037">
    <property type="term" value="F:heme binding"/>
    <property type="evidence" value="ECO:0007669"/>
    <property type="project" value="InterPro"/>
</dbReference>
<dbReference type="EMBL" id="CAADGD010000007">
    <property type="protein sequence ID" value="VFK68898.1"/>
    <property type="molecule type" value="Genomic_DNA"/>
</dbReference>
<evidence type="ECO:0000256" key="10">
    <source>
        <dbReference type="ARBA" id="ARBA00023004"/>
    </source>
</evidence>
<accession>A0A451AS83</accession>
<feature type="binding site" description="covalent" evidence="13">
    <location>
        <position position="177"/>
    </location>
    <ligand>
        <name>heme</name>
        <dbReference type="ChEBI" id="CHEBI:30413"/>
        <label>4</label>
    </ligand>
</feature>
<dbReference type="SUPFAM" id="SSF48695">
    <property type="entry name" value="Multiheme cytochromes"/>
    <property type="match status" value="1"/>
</dbReference>
<dbReference type="GO" id="GO:0009055">
    <property type="term" value="F:electron transfer activity"/>
    <property type="evidence" value="ECO:0007669"/>
    <property type="project" value="TreeGrafter"/>
</dbReference>
<feature type="binding site" description="covalent" evidence="13">
    <location>
        <position position="85"/>
    </location>
    <ligand>
        <name>heme</name>
        <dbReference type="ChEBI" id="CHEBI:30413"/>
        <label>2</label>
    </ligand>
</feature>
<feature type="binding site" description="axial binding residue" evidence="14">
    <location>
        <position position="183"/>
    </location>
    <ligand>
        <name>heme</name>
        <dbReference type="ChEBI" id="CHEBI:30413"/>
        <label>2</label>
    </ligand>
    <ligandPart>
        <name>Fe</name>
        <dbReference type="ChEBI" id="CHEBI:18248"/>
    </ligandPart>
</feature>
<keyword evidence="8 12" id="KW-0249">Electron transport</keyword>
<dbReference type="GO" id="GO:0046872">
    <property type="term" value="F:metal ion binding"/>
    <property type="evidence" value="ECO:0007669"/>
    <property type="project" value="UniProtKB-KW"/>
</dbReference>
<protein>
    <recommendedName>
        <fullName evidence="12">Cytochrome c-type protein</fullName>
    </recommendedName>
</protein>
<proteinExistence type="inferred from homology"/>
<dbReference type="GO" id="GO:0005886">
    <property type="term" value="C:plasma membrane"/>
    <property type="evidence" value="ECO:0007669"/>
    <property type="project" value="UniProtKB-SubCell"/>
</dbReference>
<keyword evidence="7 12" id="KW-0479">Metal-binding</keyword>
<feature type="binding site" description="covalent" evidence="13">
    <location>
        <position position="54"/>
    </location>
    <ligand>
        <name>heme</name>
        <dbReference type="ChEBI" id="CHEBI:30413"/>
        <label>1</label>
    </ligand>
</feature>
<dbReference type="Pfam" id="PF03264">
    <property type="entry name" value="Cytochrom_NNT"/>
    <property type="match status" value="1"/>
</dbReference>
<keyword evidence="9" id="KW-1133">Transmembrane helix</keyword>
<evidence type="ECO:0000256" key="11">
    <source>
        <dbReference type="ARBA" id="ARBA00023136"/>
    </source>
</evidence>
<feature type="binding site" description="axial binding residue" evidence="14">
    <location>
        <position position="57"/>
    </location>
    <ligand>
        <name>heme</name>
        <dbReference type="ChEBI" id="CHEBI:30413"/>
        <label>1</label>
    </ligand>
    <ligandPart>
        <name>Fe</name>
        <dbReference type="ChEBI" id="CHEBI:18248"/>
    </ligandPart>
</feature>
<organism evidence="18">
    <name type="scientific">Candidatus Kentrum sp. UNK</name>
    <dbReference type="NCBI Taxonomy" id="2126344"/>
    <lineage>
        <taxon>Bacteria</taxon>
        <taxon>Pseudomonadati</taxon>
        <taxon>Pseudomonadota</taxon>
        <taxon>Gammaproteobacteria</taxon>
        <taxon>Candidatus Kentrum</taxon>
    </lineage>
</organism>
<feature type="binding site" description="axial binding residue" evidence="14">
    <location>
        <position position="104"/>
    </location>
    <ligand>
        <name>heme</name>
        <dbReference type="ChEBI" id="CHEBI:30413"/>
        <label>1</label>
    </ligand>
    <ligandPart>
        <name>Fe</name>
        <dbReference type="ChEBI" id="CHEBI:18248"/>
    </ligandPart>
</feature>
<comment type="subcellular location">
    <subcellularLocation>
        <location evidence="1">Cell membrane</location>
        <topology evidence="1">Single-pass membrane protein</topology>
    </subcellularLocation>
</comment>
<feature type="binding site" description="covalent" evidence="13">
    <location>
        <position position="51"/>
    </location>
    <ligand>
        <name>heme</name>
        <dbReference type="ChEBI" id="CHEBI:30413"/>
        <label>1</label>
    </ligand>
</feature>
<feature type="domain" description="NapC/NirT cytochrome c N-terminal" evidence="16">
    <location>
        <begin position="25"/>
        <end position="187"/>
    </location>
</feature>
<evidence type="ECO:0000256" key="1">
    <source>
        <dbReference type="ARBA" id="ARBA00004162"/>
    </source>
</evidence>
<dbReference type="AlphaFoldDB" id="A0A451AS83"/>
<keyword evidence="10 12" id="KW-0408">Iron</keyword>
<keyword evidence="11" id="KW-0472">Membrane</keyword>
<reference evidence="18" key="1">
    <citation type="submission" date="2019-02" db="EMBL/GenBank/DDBJ databases">
        <authorList>
            <person name="Gruber-Vodicka R. H."/>
            <person name="Seah K. B. B."/>
        </authorList>
    </citation>
    <scope>NUCLEOTIDE SEQUENCE</scope>
    <source>
        <strain evidence="18">BECK_BY19</strain>
        <strain evidence="17">BECK_BY8</strain>
    </source>
</reference>
<dbReference type="Gene3D" id="1.10.3820.10">
    <property type="entry name" value="Di-heme elbow motif domain"/>
    <property type="match status" value="1"/>
</dbReference>
<dbReference type="InterPro" id="IPR036280">
    <property type="entry name" value="Multihaem_cyt_sf"/>
</dbReference>
<dbReference type="PANTHER" id="PTHR30333">
    <property type="entry name" value="CYTOCHROME C-TYPE PROTEIN"/>
    <property type="match status" value="1"/>
</dbReference>
<evidence type="ECO:0000313" key="18">
    <source>
        <dbReference type="EMBL" id="VFK68898.1"/>
    </source>
</evidence>
<keyword evidence="15" id="KW-0732">Signal</keyword>
<dbReference type="InterPro" id="IPR038266">
    <property type="entry name" value="NapC/NirT_cytc_sf"/>
</dbReference>
<comment type="PTM">
    <text evidence="12">Binds 4 heme groups per subunit.</text>
</comment>
<evidence type="ECO:0000256" key="6">
    <source>
        <dbReference type="ARBA" id="ARBA00022692"/>
    </source>
</evidence>
<evidence type="ECO:0000313" key="17">
    <source>
        <dbReference type="EMBL" id="VFK61665.1"/>
    </source>
</evidence>
<comment type="cofactor">
    <cofactor evidence="13">
        <name>heme</name>
        <dbReference type="ChEBI" id="CHEBI:30413"/>
    </cofactor>
    <text evidence="13">Binds 4 heme groups per subunit.</text>
</comment>
<dbReference type="InterPro" id="IPR051174">
    <property type="entry name" value="Cytochrome_c-type_ET"/>
</dbReference>
<feature type="signal peptide" evidence="15">
    <location>
        <begin position="1"/>
        <end position="22"/>
    </location>
</feature>
<evidence type="ECO:0000256" key="14">
    <source>
        <dbReference type="PIRSR" id="PIRSR000013-2"/>
    </source>
</evidence>
<feature type="binding site" description="covalent" evidence="13">
    <location>
        <position position="145"/>
    </location>
    <ligand>
        <name>heme</name>
        <dbReference type="ChEBI" id="CHEBI:30413"/>
        <label>3</label>
    </ligand>
</feature>
<name>A0A451AS83_9GAMM</name>
<evidence type="ECO:0000256" key="4">
    <source>
        <dbReference type="ARBA" id="ARBA00022475"/>
    </source>
</evidence>
<evidence type="ECO:0000256" key="3">
    <source>
        <dbReference type="ARBA" id="ARBA00022448"/>
    </source>
</evidence>
<comment type="similarity">
    <text evidence="2">Belongs to the NapC/NirT/NrfH family.</text>
</comment>
<evidence type="ECO:0000256" key="5">
    <source>
        <dbReference type="ARBA" id="ARBA00022617"/>
    </source>
</evidence>
<evidence type="ECO:0000256" key="2">
    <source>
        <dbReference type="ARBA" id="ARBA00007395"/>
    </source>
</evidence>
<dbReference type="GO" id="GO:0019333">
    <property type="term" value="P:denitrification pathway"/>
    <property type="evidence" value="ECO:0007669"/>
    <property type="project" value="InterPro"/>
</dbReference>
<sequence length="193" mass="21929">MRTICRTAIAGMAFLITLPAQAEALTAVIGGMALLGGFNAIFMGDATNTYCISCHEMRNEGIYEEYLKSSHYKNRNGVRATCSDCHVPKEWFPRLIRKIQASSELYHHLAGTIDTPKEFEARKPELARKVWQRMRETDSRQCRNCHDANAMDRVHRKRDNRNRRAEGFNPSKTCIECHAGIVHSLPHGAEKEP</sequence>
<dbReference type="PIRSF" id="PIRSF000013">
    <property type="entry name" value="4_hem_cytochrm_NapC"/>
    <property type="match status" value="1"/>
</dbReference>
<feature type="binding site" description="covalent" evidence="13">
    <location>
        <position position="174"/>
    </location>
    <ligand>
        <name>heme</name>
        <dbReference type="ChEBI" id="CHEBI:30413"/>
        <label>4</label>
    </ligand>
</feature>
<keyword evidence="6" id="KW-0812">Transmembrane</keyword>
<feature type="binding site" description="axial binding residue" evidence="14">
    <location>
        <position position="86"/>
    </location>
    <ligand>
        <name>heme</name>
        <dbReference type="ChEBI" id="CHEBI:30413"/>
        <label>2</label>
    </ligand>
    <ligandPart>
        <name>Fe</name>
        <dbReference type="ChEBI" id="CHEBI:18248"/>
    </ligandPart>
</feature>
<feature type="binding site" description="axial binding residue" evidence="14">
    <location>
        <position position="146"/>
    </location>
    <ligand>
        <name>heme</name>
        <dbReference type="ChEBI" id="CHEBI:30413"/>
        <label>3</label>
    </ligand>
    <ligandPart>
        <name>Fe</name>
        <dbReference type="ChEBI" id="CHEBI:18248"/>
    </ligandPart>
</feature>
<feature type="binding site" description="axial binding residue" evidence="14">
    <location>
        <position position="178"/>
    </location>
    <ligand>
        <name>heme</name>
        <dbReference type="ChEBI" id="CHEBI:30413"/>
        <label>4</label>
    </ligand>
    <ligandPart>
        <name>Fe</name>
        <dbReference type="ChEBI" id="CHEBI:18248"/>
    </ligandPart>
</feature>
<dbReference type="InterPro" id="IPR024717">
    <property type="entry name" value="NapC/NirT/NrfH"/>
</dbReference>
<evidence type="ECO:0000256" key="7">
    <source>
        <dbReference type="ARBA" id="ARBA00022723"/>
    </source>
</evidence>
<feature type="binding site" evidence="13">
    <location>
        <position position="82"/>
    </location>
    <ligand>
        <name>a menaquinol</name>
        <dbReference type="ChEBI" id="CHEBI:18151"/>
    </ligand>
</feature>
<evidence type="ECO:0000256" key="13">
    <source>
        <dbReference type="PIRSR" id="PIRSR000013-1"/>
    </source>
</evidence>
<keyword evidence="4" id="KW-1003">Cell membrane</keyword>
<feature type="binding site" description="covalent" evidence="13">
    <location>
        <position position="142"/>
    </location>
    <ligand>
        <name>heme</name>
        <dbReference type="ChEBI" id="CHEBI:30413"/>
        <label>3</label>
    </ligand>
</feature>
<gene>
    <name evidence="17" type="ORF">BECKUNK1418G_GA0071005_101839</name>
    <name evidence="18" type="ORF">BECKUNK1418H_GA0071006_100743</name>
</gene>
<evidence type="ECO:0000256" key="15">
    <source>
        <dbReference type="SAM" id="SignalP"/>
    </source>
</evidence>